<reference evidence="4" key="1">
    <citation type="submission" date="2023-10" db="EMBL/GenBank/DDBJ databases">
        <title>Genome assembly of Pristionchus species.</title>
        <authorList>
            <person name="Yoshida K."/>
            <person name="Sommer R.J."/>
        </authorList>
    </citation>
    <scope>NUCLEOTIDE SEQUENCE</scope>
    <source>
        <strain evidence="4">RS0144</strain>
    </source>
</reference>
<dbReference type="Proteomes" id="UP001432027">
    <property type="component" value="Unassembled WGS sequence"/>
</dbReference>
<dbReference type="PANTHER" id="PTHR14388:SF17">
    <property type="entry name" value="SH2 DOMAIN-CONTAINING PROTEIN"/>
    <property type="match status" value="1"/>
</dbReference>
<dbReference type="Gene3D" id="3.30.505.10">
    <property type="entry name" value="SH2 domain"/>
    <property type="match status" value="1"/>
</dbReference>
<accession>A0AAV5TTD5</accession>
<comment type="caution">
    <text evidence="4">The sequence shown here is derived from an EMBL/GenBank/DDBJ whole genome shotgun (WGS) entry which is preliminary data.</text>
</comment>
<sequence>IDMSILQDILSSGHIEPELLEALDEEQKLMLFIQMRQEQVRKWEQAEEELEKNPPVRVPKKKGVRWLLGDDQQVWTWVMGDHENDQSIDEILENEARRKAHTQAIREVDGDESGSDVEAALKAQLESLSVGGAGITDSMYDDADSFFSSPPLLFQPKGILSRNAKDPSFVTSTLSYGGDPMMGRGMVATSSAPVTTTKVSSFTVPFAQTAVVQNRETNGAAANRVTAADVSADVLAANGVKMRKLKSKSPEEKSEEVLKRESEIFMKLQEEKERLRREAEAEAEKQRIEWEEQEARSREADAAIRSIAQRAREQHRALQLRTSTSILPALKDPKATSLREAIKSLPRPPRPKNRQAIIDWFRREELPRGTGLDPKTKAPALWFHGIISRDEAEDLLSDKPTGAFLVRVSERIWGYTVSYVVGPQKWKHFLVERIMDGYQFLGTNQVVHAHLFDLVNYHETAPITLKGNEILKWAVGQTRRPPDYMDLIPAEMANNSAASSRFGRF</sequence>
<keyword evidence="2" id="KW-0175">Coiled coil</keyword>
<dbReference type="InterPro" id="IPR000980">
    <property type="entry name" value="SH2"/>
</dbReference>
<dbReference type="PANTHER" id="PTHR14388">
    <property type="entry name" value="T CELL-SPECIFIC ADAPTER PROTEIN TSAD"/>
    <property type="match status" value="1"/>
</dbReference>
<dbReference type="FunFam" id="3.30.505.10:FF:000096">
    <property type="entry name" value="SH2 domain-containing protein 4B-like"/>
    <property type="match status" value="1"/>
</dbReference>
<dbReference type="SUPFAM" id="SSF55550">
    <property type="entry name" value="SH2 domain"/>
    <property type="match status" value="1"/>
</dbReference>
<organism evidence="4 5">
    <name type="scientific">Pristionchus entomophagus</name>
    <dbReference type="NCBI Taxonomy" id="358040"/>
    <lineage>
        <taxon>Eukaryota</taxon>
        <taxon>Metazoa</taxon>
        <taxon>Ecdysozoa</taxon>
        <taxon>Nematoda</taxon>
        <taxon>Chromadorea</taxon>
        <taxon>Rhabditida</taxon>
        <taxon>Rhabditina</taxon>
        <taxon>Diplogasteromorpha</taxon>
        <taxon>Diplogasteroidea</taxon>
        <taxon>Neodiplogasteridae</taxon>
        <taxon>Pristionchus</taxon>
    </lineage>
</organism>
<keyword evidence="5" id="KW-1185">Reference proteome</keyword>
<evidence type="ECO:0000313" key="4">
    <source>
        <dbReference type="EMBL" id="GMS97724.1"/>
    </source>
</evidence>
<dbReference type="AlphaFoldDB" id="A0AAV5TTD5"/>
<proteinExistence type="predicted"/>
<name>A0AAV5TTD5_9BILA</name>
<gene>
    <name evidence="4" type="ORF">PENTCL1PPCAC_19899</name>
</gene>
<feature type="domain" description="SH2" evidence="3">
    <location>
        <begin position="382"/>
        <end position="475"/>
    </location>
</feature>
<dbReference type="InterPro" id="IPR036860">
    <property type="entry name" value="SH2_dom_sf"/>
</dbReference>
<keyword evidence="1" id="KW-0727">SH2 domain</keyword>
<protein>
    <recommendedName>
        <fullName evidence="3">SH2 domain-containing protein</fullName>
    </recommendedName>
</protein>
<dbReference type="PROSITE" id="PS50001">
    <property type="entry name" value="SH2"/>
    <property type="match status" value="1"/>
</dbReference>
<dbReference type="GO" id="GO:0005737">
    <property type="term" value="C:cytoplasm"/>
    <property type="evidence" value="ECO:0007669"/>
    <property type="project" value="TreeGrafter"/>
</dbReference>
<evidence type="ECO:0000256" key="1">
    <source>
        <dbReference type="PROSITE-ProRule" id="PRU00191"/>
    </source>
</evidence>
<dbReference type="EMBL" id="BTSX01000004">
    <property type="protein sequence ID" value="GMS97724.1"/>
    <property type="molecule type" value="Genomic_DNA"/>
</dbReference>
<evidence type="ECO:0000259" key="3">
    <source>
        <dbReference type="PROSITE" id="PS50001"/>
    </source>
</evidence>
<dbReference type="SMART" id="SM00252">
    <property type="entry name" value="SH2"/>
    <property type="match status" value="1"/>
</dbReference>
<evidence type="ECO:0000256" key="2">
    <source>
        <dbReference type="SAM" id="Coils"/>
    </source>
</evidence>
<evidence type="ECO:0000313" key="5">
    <source>
        <dbReference type="Proteomes" id="UP001432027"/>
    </source>
</evidence>
<dbReference type="Pfam" id="PF00017">
    <property type="entry name" value="SH2"/>
    <property type="match status" value="1"/>
</dbReference>
<feature type="coiled-coil region" evidence="2">
    <location>
        <begin position="258"/>
        <end position="298"/>
    </location>
</feature>
<feature type="non-terminal residue" evidence="4">
    <location>
        <position position="1"/>
    </location>
</feature>